<dbReference type="InterPro" id="IPR017705">
    <property type="entry name" value="Ribonuclease_Y"/>
</dbReference>
<dbReference type="PROSITE" id="PS50084">
    <property type="entry name" value="KH_TYPE_1"/>
    <property type="match status" value="1"/>
</dbReference>
<dbReference type="InterPro" id="IPR022711">
    <property type="entry name" value="RNase_Y_N"/>
</dbReference>
<name>A0A0R1ZWT1_9LACO</name>
<dbReference type="EMBL" id="AYYO01000019">
    <property type="protein sequence ID" value="KRM55539.1"/>
    <property type="molecule type" value="Genomic_DNA"/>
</dbReference>
<evidence type="ECO:0000259" key="14">
    <source>
        <dbReference type="PROSITE" id="PS51831"/>
    </source>
</evidence>
<evidence type="ECO:0000256" key="9">
    <source>
        <dbReference type="ARBA" id="ARBA00061537"/>
    </source>
</evidence>
<dbReference type="Proteomes" id="UP000051679">
    <property type="component" value="Unassembled WGS sequence"/>
</dbReference>
<comment type="subcellular location">
    <subcellularLocation>
        <location evidence="1">Cell membrane</location>
        <topology evidence="1">Single-pass membrane protein</topology>
    </subcellularLocation>
</comment>
<gene>
    <name evidence="11" type="primary">rny</name>
    <name evidence="15" type="ORF">FC18_GL001257</name>
</gene>
<dbReference type="InterPro" id="IPR006674">
    <property type="entry name" value="HD_domain"/>
</dbReference>
<accession>A0A0R1ZWT1</accession>
<dbReference type="Pfam" id="PF00013">
    <property type="entry name" value="KH_1"/>
    <property type="match status" value="1"/>
</dbReference>
<dbReference type="CDD" id="cd22431">
    <property type="entry name" value="KH-I_RNaseY"/>
    <property type="match status" value="1"/>
</dbReference>
<keyword evidence="6 11" id="KW-0694">RNA-binding</keyword>
<dbReference type="SMART" id="SM00471">
    <property type="entry name" value="HDc"/>
    <property type="match status" value="1"/>
</dbReference>
<evidence type="ECO:0000256" key="11">
    <source>
        <dbReference type="HAMAP-Rule" id="MF_00335"/>
    </source>
</evidence>
<dbReference type="GO" id="GO:0003723">
    <property type="term" value="F:RNA binding"/>
    <property type="evidence" value="ECO:0007669"/>
    <property type="project" value="UniProtKB-UniRule"/>
</dbReference>
<keyword evidence="8" id="KW-0472">Membrane</keyword>
<evidence type="ECO:0000313" key="16">
    <source>
        <dbReference type="Proteomes" id="UP000051679"/>
    </source>
</evidence>
<dbReference type="GO" id="GO:0016787">
    <property type="term" value="F:hydrolase activity"/>
    <property type="evidence" value="ECO:0007669"/>
    <property type="project" value="UniProtKB-KW"/>
</dbReference>
<dbReference type="NCBIfam" id="TIGR00277">
    <property type="entry name" value="HDIG"/>
    <property type="match status" value="1"/>
</dbReference>
<dbReference type="InterPro" id="IPR003607">
    <property type="entry name" value="HD/PDEase_dom"/>
</dbReference>
<evidence type="ECO:0000256" key="6">
    <source>
        <dbReference type="ARBA" id="ARBA00022884"/>
    </source>
</evidence>
<evidence type="ECO:0000313" key="15">
    <source>
        <dbReference type="EMBL" id="KRM55539.1"/>
    </source>
</evidence>
<dbReference type="EC" id="3.1.-.-" evidence="11 12"/>
<dbReference type="PATRIC" id="fig|1291052.5.peg.1275"/>
<evidence type="ECO:0000256" key="13">
    <source>
        <dbReference type="SAM" id="MobiDB-lite"/>
    </source>
</evidence>
<dbReference type="SUPFAM" id="SSF54791">
    <property type="entry name" value="Eukaryotic type KH-domain (KH-domain type I)"/>
    <property type="match status" value="1"/>
</dbReference>
<protein>
    <recommendedName>
        <fullName evidence="10 11">Ribonuclease Y</fullName>
        <shortName evidence="11">RNase Y</shortName>
        <ecNumber evidence="11 12">3.1.-.-</ecNumber>
    </recommendedName>
</protein>
<keyword evidence="7" id="KW-1133">Transmembrane helix</keyword>
<comment type="function">
    <text evidence="11">Endoribonuclease that initiates mRNA decay.</text>
</comment>
<dbReference type="CDD" id="cd00077">
    <property type="entry name" value="HDc"/>
    <property type="match status" value="1"/>
</dbReference>
<comment type="caution">
    <text evidence="15">The sequence shown here is derived from an EMBL/GenBank/DDBJ whole genome shotgun (WGS) entry which is preliminary data.</text>
</comment>
<dbReference type="NCBIfam" id="TIGR03319">
    <property type="entry name" value="RNase_Y"/>
    <property type="match status" value="1"/>
</dbReference>
<evidence type="ECO:0000256" key="3">
    <source>
        <dbReference type="ARBA" id="ARBA00022722"/>
    </source>
</evidence>
<reference evidence="15 16" key="1">
    <citation type="journal article" date="2015" name="Genome Announc.">
        <title>Expanding the biotechnology potential of lactobacilli through comparative genomics of 213 strains and associated genera.</title>
        <authorList>
            <person name="Sun Z."/>
            <person name="Harris H.M."/>
            <person name="McCann A."/>
            <person name="Guo C."/>
            <person name="Argimon S."/>
            <person name="Zhang W."/>
            <person name="Yang X."/>
            <person name="Jeffery I.B."/>
            <person name="Cooney J.C."/>
            <person name="Kagawa T.F."/>
            <person name="Liu W."/>
            <person name="Song Y."/>
            <person name="Salvetti E."/>
            <person name="Wrobel A."/>
            <person name="Rasinkangas P."/>
            <person name="Parkhill J."/>
            <person name="Rea M.C."/>
            <person name="O'Sullivan O."/>
            <person name="Ritari J."/>
            <person name="Douillard F.P."/>
            <person name="Paul Ross R."/>
            <person name="Yang R."/>
            <person name="Briner A.E."/>
            <person name="Felis G.E."/>
            <person name="de Vos W.M."/>
            <person name="Barrangou R."/>
            <person name="Klaenhammer T.R."/>
            <person name="Caufield P.W."/>
            <person name="Cui Y."/>
            <person name="Zhang H."/>
            <person name="O'Toole P.W."/>
        </authorList>
    </citation>
    <scope>NUCLEOTIDE SEQUENCE [LARGE SCALE GENOMIC DNA]</scope>
    <source>
        <strain evidence="15 16">DSM 20505</strain>
    </source>
</reference>
<dbReference type="InterPro" id="IPR004088">
    <property type="entry name" value="KH_dom_type_1"/>
</dbReference>
<evidence type="ECO:0000256" key="1">
    <source>
        <dbReference type="ARBA" id="ARBA00004162"/>
    </source>
</evidence>
<dbReference type="InterPro" id="IPR004087">
    <property type="entry name" value="KH_dom"/>
</dbReference>
<keyword evidence="2" id="KW-0812">Transmembrane</keyword>
<dbReference type="STRING" id="1291052.FC18_GL001257"/>
<keyword evidence="3 11" id="KW-0540">Nuclease</keyword>
<dbReference type="GO" id="GO:0005886">
    <property type="term" value="C:plasma membrane"/>
    <property type="evidence" value="ECO:0007669"/>
    <property type="project" value="UniProtKB-SubCell"/>
</dbReference>
<dbReference type="PANTHER" id="PTHR12826">
    <property type="entry name" value="RIBONUCLEASE Y"/>
    <property type="match status" value="1"/>
</dbReference>
<dbReference type="FunFam" id="1.10.3210.10:FF:000003">
    <property type="entry name" value="Ribonuclease Y"/>
    <property type="match status" value="1"/>
</dbReference>
<dbReference type="GO" id="GO:0006402">
    <property type="term" value="P:mRNA catabolic process"/>
    <property type="evidence" value="ECO:0007669"/>
    <property type="project" value="UniProtKB-UniRule"/>
</dbReference>
<dbReference type="OrthoDB" id="9803205at2"/>
<dbReference type="FunFam" id="3.30.1370.10:FF:000006">
    <property type="entry name" value="Ribonuclease Y"/>
    <property type="match status" value="1"/>
</dbReference>
<organism evidence="15 16">
    <name type="scientific">Lacticaseibacillus sharpeae JCM 1186 = DSM 20505</name>
    <dbReference type="NCBI Taxonomy" id="1291052"/>
    <lineage>
        <taxon>Bacteria</taxon>
        <taxon>Bacillati</taxon>
        <taxon>Bacillota</taxon>
        <taxon>Bacilli</taxon>
        <taxon>Lactobacillales</taxon>
        <taxon>Lactobacillaceae</taxon>
        <taxon>Lacticaseibacillus</taxon>
    </lineage>
</organism>
<dbReference type="RefSeq" id="WP_054679753.1">
    <property type="nucleotide sequence ID" value="NZ_AYYO01000019.1"/>
</dbReference>
<evidence type="ECO:0000256" key="4">
    <source>
        <dbReference type="ARBA" id="ARBA00022759"/>
    </source>
</evidence>
<dbReference type="Pfam" id="PF12072">
    <property type="entry name" value="RNase_Y_N"/>
    <property type="match status" value="1"/>
</dbReference>
<comment type="similarity">
    <text evidence="9 11">Belongs to the RNase Y family.</text>
</comment>
<dbReference type="Pfam" id="PF01966">
    <property type="entry name" value="HD"/>
    <property type="match status" value="1"/>
</dbReference>
<feature type="region of interest" description="Disordered" evidence="13">
    <location>
        <begin position="75"/>
        <end position="121"/>
    </location>
</feature>
<dbReference type="GO" id="GO:0004521">
    <property type="term" value="F:RNA endonuclease activity"/>
    <property type="evidence" value="ECO:0007669"/>
    <property type="project" value="UniProtKB-UniRule"/>
</dbReference>
<evidence type="ECO:0000256" key="7">
    <source>
        <dbReference type="ARBA" id="ARBA00022989"/>
    </source>
</evidence>
<proteinExistence type="inferred from homology"/>
<dbReference type="Gene3D" id="1.10.3210.10">
    <property type="entry name" value="Hypothetical protein af1432"/>
    <property type="match status" value="1"/>
</dbReference>
<feature type="domain" description="HD" evidence="14">
    <location>
        <begin position="338"/>
        <end position="431"/>
    </location>
</feature>
<dbReference type="SUPFAM" id="SSF109604">
    <property type="entry name" value="HD-domain/PDEase-like"/>
    <property type="match status" value="1"/>
</dbReference>
<dbReference type="InterPro" id="IPR006675">
    <property type="entry name" value="HDIG_dom"/>
</dbReference>
<dbReference type="AlphaFoldDB" id="A0A0R1ZWT1"/>
<dbReference type="PANTHER" id="PTHR12826:SF15">
    <property type="entry name" value="RIBONUCLEASE Y"/>
    <property type="match status" value="1"/>
</dbReference>
<keyword evidence="16" id="KW-1185">Reference proteome</keyword>
<evidence type="ECO:0000256" key="8">
    <source>
        <dbReference type="ARBA" id="ARBA00023136"/>
    </source>
</evidence>
<dbReference type="PROSITE" id="PS51831">
    <property type="entry name" value="HD"/>
    <property type="match status" value="1"/>
</dbReference>
<dbReference type="Gene3D" id="3.30.1370.10">
    <property type="entry name" value="K Homology domain, type 1"/>
    <property type="match status" value="1"/>
</dbReference>
<evidence type="ECO:0000256" key="12">
    <source>
        <dbReference type="NCBIfam" id="TIGR03319"/>
    </source>
</evidence>
<evidence type="ECO:0000256" key="10">
    <source>
        <dbReference type="ARBA" id="ARBA00073072"/>
    </source>
</evidence>
<keyword evidence="5 11" id="KW-0378">Hydrolase</keyword>
<keyword evidence="4 11" id="KW-0255">Endonuclease</keyword>
<evidence type="ECO:0000256" key="2">
    <source>
        <dbReference type="ARBA" id="ARBA00022692"/>
    </source>
</evidence>
<evidence type="ECO:0000256" key="5">
    <source>
        <dbReference type="ARBA" id="ARBA00022801"/>
    </source>
</evidence>
<sequence>MTADILLAVVPAAIAIVIGYACGFSVHKHIHTKNLNEATSTAEGIIAQAKTEAATLKKETVIEAKDEANRYRNQVEDEVRQRRNEVAKTESRLDAREETLDRRDDTLDRKEQSLADRDTNLSKRQDDLDALAAKLAHSEDDAEAEMARIAELTPEAARKEVLDKTRDELTHERAVMVRESEDEARSTAGKTAKTLIADAIQRSAADIVTETTVTVVNLPTDDMKGRIIGREGRNIRTLETLTGIDIIIDDTPEAVVLSGFDPIRREIARMALEALIQDGRIHPARIEEAVDKARRQMDEQMREIGEKALFDVGIHSMHPDLIKTLGRLHYRTSYGQNVLDHSIQVAKLAGVMAAELGEDITLAKRAGLLHDIGKAVDHEVEGSHVELGVELTRKYHEPQVVVNTIASHHGDTEATSTIAVLVASADAISAARPGARSESLENYLHRLEKLESIANSFDGVDHSYAIQAGREIRVIVKPEKLSDDQATLVARDIKNEIEHNLEYPGHIKVTVIRETRRVEYAK</sequence>
<dbReference type="HAMAP" id="MF_00335">
    <property type="entry name" value="RNase_Y"/>
    <property type="match status" value="1"/>
</dbReference>
<dbReference type="InterPro" id="IPR036612">
    <property type="entry name" value="KH_dom_type_1_sf"/>
</dbReference>
<dbReference type="SMART" id="SM00322">
    <property type="entry name" value="KH"/>
    <property type="match status" value="1"/>
</dbReference>